<dbReference type="OrthoDB" id="6278185at2759"/>
<dbReference type="EMBL" id="UYRU01045131">
    <property type="protein sequence ID" value="VDK88674.1"/>
    <property type="molecule type" value="Genomic_DNA"/>
</dbReference>
<organism evidence="1 2">
    <name type="scientific">Dibothriocephalus latus</name>
    <name type="common">Fish tapeworm</name>
    <name type="synonym">Diphyllobothrium latum</name>
    <dbReference type="NCBI Taxonomy" id="60516"/>
    <lineage>
        <taxon>Eukaryota</taxon>
        <taxon>Metazoa</taxon>
        <taxon>Spiralia</taxon>
        <taxon>Lophotrochozoa</taxon>
        <taxon>Platyhelminthes</taxon>
        <taxon>Cestoda</taxon>
        <taxon>Eucestoda</taxon>
        <taxon>Diphyllobothriidea</taxon>
        <taxon>Diphyllobothriidae</taxon>
        <taxon>Dibothriocephalus</taxon>
    </lineage>
</organism>
<keyword evidence="2" id="KW-1185">Reference proteome</keyword>
<gene>
    <name evidence="1" type="ORF">DILT_LOCUS4257</name>
</gene>
<reference evidence="1 2" key="1">
    <citation type="submission" date="2018-11" db="EMBL/GenBank/DDBJ databases">
        <authorList>
            <consortium name="Pathogen Informatics"/>
        </authorList>
    </citation>
    <scope>NUCLEOTIDE SEQUENCE [LARGE SCALE GENOMIC DNA]</scope>
</reference>
<protein>
    <submittedName>
        <fullName evidence="1">Uncharacterized protein</fullName>
    </submittedName>
</protein>
<sequence>MPHAITIERHKLNQGMYQKLKKFIMNKRKREAEERAQDDYYKRLRKEREERKRQTKLFAESLENTRREFRPGHQAPVLSNTQPTTQVMGPLSYTDKQMLAVVFPPQTRPKNIPGQELKPASEGPGVMLNSPNSQAANEISQQDFKNFSKCLMGYANVGGKLPTGEHTYLAKFYLGGIQ</sequence>
<dbReference type="AlphaFoldDB" id="A0A3P6VEZ4"/>
<name>A0A3P6VEZ4_DIBLA</name>
<accession>A0A3P6VEZ4</accession>
<evidence type="ECO:0000313" key="1">
    <source>
        <dbReference type="EMBL" id="VDK88674.1"/>
    </source>
</evidence>
<evidence type="ECO:0000313" key="2">
    <source>
        <dbReference type="Proteomes" id="UP000281553"/>
    </source>
</evidence>
<proteinExistence type="predicted"/>
<dbReference type="Proteomes" id="UP000281553">
    <property type="component" value="Unassembled WGS sequence"/>
</dbReference>